<feature type="chain" id="PRO_5001736209" evidence="2">
    <location>
        <begin position="19"/>
        <end position="220"/>
    </location>
</feature>
<keyword evidence="2" id="KW-0732">Signal</keyword>
<reference evidence="3 4" key="1">
    <citation type="journal article" date="2014" name="Science">
        <title>Plant genetics. Early allopolyploid evolution in the post-Neolithic Brassica napus oilseed genome.</title>
        <authorList>
            <person name="Chalhoub B."/>
            <person name="Denoeud F."/>
            <person name="Liu S."/>
            <person name="Parkin I.A."/>
            <person name="Tang H."/>
            <person name="Wang X."/>
            <person name="Chiquet J."/>
            <person name="Belcram H."/>
            <person name="Tong C."/>
            <person name="Samans B."/>
            <person name="Correa M."/>
            <person name="Da Silva C."/>
            <person name="Just J."/>
            <person name="Falentin C."/>
            <person name="Koh C.S."/>
            <person name="Le Clainche I."/>
            <person name="Bernard M."/>
            <person name="Bento P."/>
            <person name="Noel B."/>
            <person name="Labadie K."/>
            <person name="Alberti A."/>
            <person name="Charles M."/>
            <person name="Arnaud D."/>
            <person name="Guo H."/>
            <person name="Daviaud C."/>
            <person name="Alamery S."/>
            <person name="Jabbari K."/>
            <person name="Zhao M."/>
            <person name="Edger P.P."/>
            <person name="Chelaifa H."/>
            <person name="Tack D."/>
            <person name="Lassalle G."/>
            <person name="Mestiri I."/>
            <person name="Schnel N."/>
            <person name="Le Paslier M.C."/>
            <person name="Fan G."/>
            <person name="Renault V."/>
            <person name="Bayer P.E."/>
            <person name="Golicz A.A."/>
            <person name="Manoli S."/>
            <person name="Lee T.H."/>
            <person name="Thi V.H."/>
            <person name="Chalabi S."/>
            <person name="Hu Q."/>
            <person name="Fan C."/>
            <person name="Tollenaere R."/>
            <person name="Lu Y."/>
            <person name="Battail C."/>
            <person name="Shen J."/>
            <person name="Sidebottom C.H."/>
            <person name="Wang X."/>
            <person name="Canaguier A."/>
            <person name="Chauveau A."/>
            <person name="Berard A."/>
            <person name="Deniot G."/>
            <person name="Guan M."/>
            <person name="Liu Z."/>
            <person name="Sun F."/>
            <person name="Lim Y.P."/>
            <person name="Lyons E."/>
            <person name="Town C.D."/>
            <person name="Bancroft I."/>
            <person name="Wang X."/>
            <person name="Meng J."/>
            <person name="Ma J."/>
            <person name="Pires J.C."/>
            <person name="King G.J."/>
            <person name="Brunel D."/>
            <person name="Delourme R."/>
            <person name="Renard M."/>
            <person name="Aury J.M."/>
            <person name="Adams K.L."/>
            <person name="Batley J."/>
            <person name="Snowdon R.J."/>
            <person name="Tost J."/>
            <person name="Edwards D."/>
            <person name="Zhou Y."/>
            <person name="Hua W."/>
            <person name="Sharpe A.G."/>
            <person name="Paterson A.H."/>
            <person name="Guan C."/>
            <person name="Wincker P."/>
        </authorList>
    </citation>
    <scope>NUCLEOTIDE SEQUENCE [LARGE SCALE GENOMIC DNA]</scope>
    <source>
        <strain evidence="4">cv. Darmor-bzh</strain>
    </source>
</reference>
<gene>
    <name evidence="3" type="primary">BnaC06g12150D</name>
    <name evidence="3" type="ORF">GSBRNA2T00036787001</name>
</gene>
<evidence type="ECO:0000256" key="1">
    <source>
        <dbReference type="SAM" id="MobiDB-lite"/>
    </source>
</evidence>
<protein>
    <submittedName>
        <fullName evidence="3">BnaC06g12150D protein</fullName>
    </submittedName>
</protein>
<feature type="signal peptide" evidence="2">
    <location>
        <begin position="1"/>
        <end position="18"/>
    </location>
</feature>
<evidence type="ECO:0000313" key="4">
    <source>
        <dbReference type="Proteomes" id="UP000028999"/>
    </source>
</evidence>
<dbReference type="PaxDb" id="3708-A0A078GP44"/>
<sequence length="220" mass="24345">MPFRLNFTYGLFIMKTLAHLSLKQFILWVSCVTDHERGRRPLTSLLKDFRCEYRQMKMKICSGSSASRQIPMPQPVAPETRGDTPNNPGTYPQNVQSGEITPTRTLRERLGPTSAGTTSGSKEQRSALARISEPPATTEQPARRTPSFESGRLQHNDNRATEATTDQGNMEPLSEERLPATLRLGSSITAPPTRRGVIPIAPQSKAAGKRKELAMQCPVD</sequence>
<dbReference type="Proteomes" id="UP000028999">
    <property type="component" value="Unassembled WGS sequence"/>
</dbReference>
<dbReference type="Gramene" id="CDY26999">
    <property type="protein sequence ID" value="CDY26999"/>
    <property type="gene ID" value="GSBRNA2T00036787001"/>
</dbReference>
<feature type="region of interest" description="Disordered" evidence="1">
    <location>
        <begin position="62"/>
        <end position="220"/>
    </location>
</feature>
<organism evidence="3 4">
    <name type="scientific">Brassica napus</name>
    <name type="common">Rape</name>
    <dbReference type="NCBI Taxonomy" id="3708"/>
    <lineage>
        <taxon>Eukaryota</taxon>
        <taxon>Viridiplantae</taxon>
        <taxon>Streptophyta</taxon>
        <taxon>Embryophyta</taxon>
        <taxon>Tracheophyta</taxon>
        <taxon>Spermatophyta</taxon>
        <taxon>Magnoliopsida</taxon>
        <taxon>eudicotyledons</taxon>
        <taxon>Gunneridae</taxon>
        <taxon>Pentapetalae</taxon>
        <taxon>rosids</taxon>
        <taxon>malvids</taxon>
        <taxon>Brassicales</taxon>
        <taxon>Brassicaceae</taxon>
        <taxon>Brassiceae</taxon>
        <taxon>Brassica</taxon>
    </lineage>
</organism>
<evidence type="ECO:0000313" key="3">
    <source>
        <dbReference type="EMBL" id="CDY26999.1"/>
    </source>
</evidence>
<dbReference type="AlphaFoldDB" id="A0A078GP44"/>
<evidence type="ECO:0000256" key="2">
    <source>
        <dbReference type="SAM" id="SignalP"/>
    </source>
</evidence>
<name>A0A078GP44_BRANA</name>
<dbReference type="EMBL" id="LK032198">
    <property type="protein sequence ID" value="CDY26999.1"/>
    <property type="molecule type" value="Genomic_DNA"/>
</dbReference>
<proteinExistence type="predicted"/>
<keyword evidence="4" id="KW-1185">Reference proteome</keyword>
<accession>A0A078GP44</accession>
<feature type="compositionally biased region" description="Polar residues" evidence="1">
    <location>
        <begin position="83"/>
        <end position="104"/>
    </location>
</feature>